<dbReference type="PANTHER" id="PTHR47506:SF1">
    <property type="entry name" value="HTH-TYPE TRANSCRIPTIONAL REGULATOR YJDC"/>
    <property type="match status" value="1"/>
</dbReference>
<evidence type="ECO:0000313" key="7">
    <source>
        <dbReference type="Proteomes" id="UP000070612"/>
    </source>
</evidence>
<protein>
    <submittedName>
        <fullName evidence="6">TetR family transcriptional regulator</fullName>
    </submittedName>
</protein>
<evidence type="ECO:0000256" key="2">
    <source>
        <dbReference type="ARBA" id="ARBA00023125"/>
    </source>
</evidence>
<keyword evidence="3" id="KW-0804">Transcription</keyword>
<gene>
    <name evidence="6" type="ORF">AFM11_01440</name>
</gene>
<evidence type="ECO:0000313" key="6">
    <source>
        <dbReference type="EMBL" id="KWX25967.1"/>
    </source>
</evidence>
<dbReference type="Proteomes" id="UP000070612">
    <property type="component" value="Unassembled WGS sequence"/>
</dbReference>
<dbReference type="InterPro" id="IPR001647">
    <property type="entry name" value="HTH_TetR"/>
</dbReference>
<reference evidence="6 7" key="1">
    <citation type="submission" date="2015-07" db="EMBL/GenBank/DDBJ databases">
        <title>A draft genome sequence of Mycobacterium wolinskyi.</title>
        <authorList>
            <person name="de Man T.J."/>
            <person name="Perry K.A."/>
            <person name="Coulliette A.D."/>
            <person name="Jensen B."/>
            <person name="Toney N.C."/>
            <person name="Limbago B.M."/>
            <person name="Noble-Wang J."/>
        </authorList>
    </citation>
    <scope>NUCLEOTIDE SEQUENCE [LARGE SCALE GENOMIC DNA]</scope>
    <source>
        <strain evidence="6 7">CDC_01</strain>
    </source>
</reference>
<keyword evidence="7" id="KW-1185">Reference proteome</keyword>
<dbReference type="InterPro" id="IPR009057">
    <property type="entry name" value="Homeodomain-like_sf"/>
</dbReference>
<dbReference type="Pfam" id="PF00440">
    <property type="entry name" value="TetR_N"/>
    <property type="match status" value="1"/>
</dbReference>
<feature type="domain" description="HTH tetR-type" evidence="5">
    <location>
        <begin position="14"/>
        <end position="74"/>
    </location>
</feature>
<dbReference type="Gene3D" id="1.10.10.60">
    <property type="entry name" value="Homeodomain-like"/>
    <property type="match status" value="1"/>
</dbReference>
<dbReference type="Pfam" id="PF16925">
    <property type="entry name" value="TetR_C_13"/>
    <property type="match status" value="1"/>
</dbReference>
<proteinExistence type="predicted"/>
<dbReference type="STRING" id="59750.AWC31_34410"/>
<dbReference type="PROSITE" id="PS50977">
    <property type="entry name" value="HTH_TETR_2"/>
    <property type="match status" value="1"/>
</dbReference>
<dbReference type="SUPFAM" id="SSF48498">
    <property type="entry name" value="Tetracyclin repressor-like, C-terminal domain"/>
    <property type="match status" value="1"/>
</dbReference>
<evidence type="ECO:0000256" key="1">
    <source>
        <dbReference type="ARBA" id="ARBA00023015"/>
    </source>
</evidence>
<dbReference type="PANTHER" id="PTHR47506">
    <property type="entry name" value="TRANSCRIPTIONAL REGULATORY PROTEIN"/>
    <property type="match status" value="1"/>
</dbReference>
<comment type="caution">
    <text evidence="6">The sequence shown here is derived from an EMBL/GenBank/DDBJ whole genome shotgun (WGS) entry which is preliminary data.</text>
</comment>
<dbReference type="SUPFAM" id="SSF46689">
    <property type="entry name" value="Homeodomain-like"/>
    <property type="match status" value="1"/>
</dbReference>
<dbReference type="GO" id="GO:0003677">
    <property type="term" value="F:DNA binding"/>
    <property type="evidence" value="ECO:0007669"/>
    <property type="project" value="UniProtKB-UniRule"/>
</dbReference>
<dbReference type="RefSeq" id="WP_067842775.1">
    <property type="nucleotide sequence ID" value="NZ_JBJZOV010000002.1"/>
</dbReference>
<organism evidence="6 7">
    <name type="scientific">Mycolicibacterium wolinskyi</name>
    <dbReference type="NCBI Taxonomy" id="59750"/>
    <lineage>
        <taxon>Bacteria</taxon>
        <taxon>Bacillati</taxon>
        <taxon>Actinomycetota</taxon>
        <taxon>Actinomycetes</taxon>
        <taxon>Mycobacteriales</taxon>
        <taxon>Mycobacteriaceae</taxon>
        <taxon>Mycolicibacterium</taxon>
    </lineage>
</organism>
<keyword evidence="2 4" id="KW-0238">DNA-binding</keyword>
<dbReference type="InterPro" id="IPR036271">
    <property type="entry name" value="Tet_transcr_reg_TetR-rel_C_sf"/>
</dbReference>
<sequence length="223" mass="23899">MSRQPTARRGRPRAFDRGTALEAAMDVFWERGYEGTRVSDLTKAMGLNAPSLYATFGSKEDLFREAVAHYNAPDRSPTTIALQRPGPVRDAVEAMLRDNVREYADPDTPPGCLIVLAGIAYSAETEVLRDLLKSCRDEDRARLLGRIQGGITAGELPAGLDAQRLASFLMTVLHGLSIQARDGASRADMEAAVDMAMLAWDRTVDAAAGRATSAGPAPSAPPA</sequence>
<dbReference type="InterPro" id="IPR011075">
    <property type="entry name" value="TetR_C"/>
</dbReference>
<dbReference type="PATRIC" id="fig|59750.3.peg.295"/>
<name>A0A132PUX8_9MYCO</name>
<evidence type="ECO:0000259" key="5">
    <source>
        <dbReference type="PROSITE" id="PS50977"/>
    </source>
</evidence>
<accession>A0A132PUX8</accession>
<keyword evidence="1" id="KW-0805">Transcription regulation</keyword>
<evidence type="ECO:0000256" key="4">
    <source>
        <dbReference type="PROSITE-ProRule" id="PRU00335"/>
    </source>
</evidence>
<dbReference type="EMBL" id="LGTW01000001">
    <property type="protein sequence ID" value="KWX25967.1"/>
    <property type="molecule type" value="Genomic_DNA"/>
</dbReference>
<evidence type="ECO:0000256" key="3">
    <source>
        <dbReference type="ARBA" id="ARBA00023163"/>
    </source>
</evidence>
<dbReference type="Gene3D" id="1.10.357.10">
    <property type="entry name" value="Tetracycline Repressor, domain 2"/>
    <property type="match status" value="1"/>
</dbReference>
<dbReference type="PRINTS" id="PR00455">
    <property type="entry name" value="HTHTETR"/>
</dbReference>
<dbReference type="AlphaFoldDB" id="A0A132PUX8"/>
<feature type="DNA-binding region" description="H-T-H motif" evidence="4">
    <location>
        <begin position="37"/>
        <end position="56"/>
    </location>
</feature>